<gene>
    <name evidence="2" type="primary">LOC106780039</name>
</gene>
<organism evidence="1 2">
    <name type="scientific">Vigna radiata var. radiata</name>
    <name type="common">Mung bean</name>
    <name type="synonym">Phaseolus aureus</name>
    <dbReference type="NCBI Taxonomy" id="3916"/>
    <lineage>
        <taxon>Eukaryota</taxon>
        <taxon>Viridiplantae</taxon>
        <taxon>Streptophyta</taxon>
        <taxon>Embryophyta</taxon>
        <taxon>Tracheophyta</taxon>
        <taxon>Spermatophyta</taxon>
        <taxon>Magnoliopsida</taxon>
        <taxon>eudicotyledons</taxon>
        <taxon>Gunneridae</taxon>
        <taxon>Pentapetalae</taxon>
        <taxon>rosids</taxon>
        <taxon>fabids</taxon>
        <taxon>Fabales</taxon>
        <taxon>Fabaceae</taxon>
        <taxon>Papilionoideae</taxon>
        <taxon>50 kb inversion clade</taxon>
        <taxon>NPAAA clade</taxon>
        <taxon>indigoferoid/millettioid clade</taxon>
        <taxon>Phaseoleae</taxon>
        <taxon>Vigna</taxon>
    </lineage>
</organism>
<protein>
    <submittedName>
        <fullName evidence="2">Uncharacterized protein LOC106780039</fullName>
    </submittedName>
</protein>
<dbReference type="InterPro" id="IPR021109">
    <property type="entry name" value="Peptidase_aspartic_dom_sf"/>
</dbReference>
<name>A0A1S3W0E8_VIGRR</name>
<accession>A0A1S3W0E8</accession>
<dbReference type="Gene3D" id="2.40.70.10">
    <property type="entry name" value="Acid Proteases"/>
    <property type="match status" value="1"/>
</dbReference>
<reference evidence="2" key="1">
    <citation type="submission" date="2025-08" db="UniProtKB">
        <authorList>
            <consortium name="RefSeq"/>
        </authorList>
    </citation>
    <scope>IDENTIFICATION</scope>
    <source>
        <tissue evidence="2">Leaf</tissue>
    </source>
</reference>
<keyword evidence="1" id="KW-1185">Reference proteome</keyword>
<dbReference type="RefSeq" id="XP_014523759.1">
    <property type="nucleotide sequence ID" value="XM_014668273.1"/>
</dbReference>
<proteinExistence type="predicted"/>
<dbReference type="Pfam" id="PF13650">
    <property type="entry name" value="Asp_protease_2"/>
    <property type="match status" value="1"/>
</dbReference>
<dbReference type="AlphaFoldDB" id="A0A1S3W0E8"/>
<dbReference type="PANTHER" id="PTHR33067">
    <property type="entry name" value="RNA-DIRECTED DNA POLYMERASE-RELATED"/>
    <property type="match status" value="1"/>
</dbReference>
<dbReference type="GeneID" id="106780039"/>
<dbReference type="CDD" id="cd00303">
    <property type="entry name" value="retropepsin_like"/>
    <property type="match status" value="1"/>
</dbReference>
<dbReference type="KEGG" id="vra:106780039"/>
<dbReference type="OrthoDB" id="1047367at2759"/>
<evidence type="ECO:0000313" key="1">
    <source>
        <dbReference type="Proteomes" id="UP000087766"/>
    </source>
</evidence>
<dbReference type="PANTHER" id="PTHR33067:SF35">
    <property type="entry name" value="ASPARTIC PEPTIDASE DDI1-TYPE DOMAIN-CONTAINING PROTEIN"/>
    <property type="match status" value="1"/>
</dbReference>
<dbReference type="Proteomes" id="UP000087766">
    <property type="component" value="Unplaced"/>
</dbReference>
<evidence type="ECO:0000313" key="2">
    <source>
        <dbReference type="RefSeq" id="XP_014523759.1"/>
    </source>
</evidence>
<sequence>MKDLRCWTVPCIINDVNIGRAMIDFGFSINLMPLSYLKKIKGLVLKPGNVSLIVADGSVKKPVGRVEDAIVRIKQLEFLVDFTVVDMENEGRIPLILGRPFMSTSKMVMRIQDGKMMLRDQEHVLLYNGSDKIRIRNILQRKKAQIVNKLEEGGTVKIRRLYSKAIRRVDRKQLMSWVDEDPNRNEKT</sequence>